<comment type="caution">
    <text evidence="1">The sequence shown here is derived from an EMBL/GenBank/DDBJ whole genome shotgun (WGS) entry which is preliminary data.</text>
</comment>
<protein>
    <submittedName>
        <fullName evidence="1">Uncharacterized protein</fullName>
    </submittedName>
</protein>
<name>A0ACB8ZQS0_CICIN</name>
<dbReference type="EMBL" id="CM042016">
    <property type="protein sequence ID" value="KAI3700054.1"/>
    <property type="molecule type" value="Genomic_DNA"/>
</dbReference>
<sequence>MAHDDQHTQSFNLSNSIGSTTRIPILFTQDYEVWALHFEDYVLGIEEHGSTIWQANTVETFAHIGTRRVIKTLKEYNDLLVAHTNMPQDEKVKLMCNIKAFRIILFALQSDTLLLVSSCETAKEIWDRLQELYSGDADLEHSVQTTLLSEFGSFVQGPYETLIQVFNRYNHLLSRLLKYKIA</sequence>
<keyword evidence="2" id="KW-1185">Reference proteome</keyword>
<evidence type="ECO:0000313" key="1">
    <source>
        <dbReference type="EMBL" id="KAI3700054.1"/>
    </source>
</evidence>
<dbReference type="Proteomes" id="UP001055811">
    <property type="component" value="Linkage Group LG08"/>
</dbReference>
<reference evidence="1 2" key="2">
    <citation type="journal article" date="2022" name="Mol. Ecol. Resour.">
        <title>The genomes of chicory, endive, great burdock and yacon provide insights into Asteraceae paleo-polyploidization history and plant inulin production.</title>
        <authorList>
            <person name="Fan W."/>
            <person name="Wang S."/>
            <person name="Wang H."/>
            <person name="Wang A."/>
            <person name="Jiang F."/>
            <person name="Liu H."/>
            <person name="Zhao H."/>
            <person name="Xu D."/>
            <person name="Zhang Y."/>
        </authorList>
    </citation>
    <scope>NUCLEOTIDE SEQUENCE [LARGE SCALE GENOMIC DNA]</scope>
    <source>
        <strain evidence="2">cv. Punajuju</strain>
        <tissue evidence="1">Leaves</tissue>
    </source>
</reference>
<accession>A0ACB8ZQS0</accession>
<reference evidence="2" key="1">
    <citation type="journal article" date="2022" name="Mol. Ecol. Resour.">
        <title>The genomes of chicory, endive, great burdock and yacon provide insights into Asteraceae palaeo-polyploidization history and plant inulin production.</title>
        <authorList>
            <person name="Fan W."/>
            <person name="Wang S."/>
            <person name="Wang H."/>
            <person name="Wang A."/>
            <person name="Jiang F."/>
            <person name="Liu H."/>
            <person name="Zhao H."/>
            <person name="Xu D."/>
            <person name="Zhang Y."/>
        </authorList>
    </citation>
    <scope>NUCLEOTIDE SEQUENCE [LARGE SCALE GENOMIC DNA]</scope>
    <source>
        <strain evidence="2">cv. Punajuju</strain>
    </source>
</reference>
<gene>
    <name evidence="1" type="ORF">L2E82_44669</name>
</gene>
<organism evidence="1 2">
    <name type="scientific">Cichorium intybus</name>
    <name type="common">Chicory</name>
    <dbReference type="NCBI Taxonomy" id="13427"/>
    <lineage>
        <taxon>Eukaryota</taxon>
        <taxon>Viridiplantae</taxon>
        <taxon>Streptophyta</taxon>
        <taxon>Embryophyta</taxon>
        <taxon>Tracheophyta</taxon>
        <taxon>Spermatophyta</taxon>
        <taxon>Magnoliopsida</taxon>
        <taxon>eudicotyledons</taxon>
        <taxon>Gunneridae</taxon>
        <taxon>Pentapetalae</taxon>
        <taxon>asterids</taxon>
        <taxon>campanulids</taxon>
        <taxon>Asterales</taxon>
        <taxon>Asteraceae</taxon>
        <taxon>Cichorioideae</taxon>
        <taxon>Cichorieae</taxon>
        <taxon>Cichoriinae</taxon>
        <taxon>Cichorium</taxon>
    </lineage>
</organism>
<proteinExistence type="predicted"/>
<evidence type="ECO:0000313" key="2">
    <source>
        <dbReference type="Proteomes" id="UP001055811"/>
    </source>
</evidence>